<keyword evidence="1" id="KW-0812">Transmembrane</keyword>
<accession>A0A382J312</accession>
<gene>
    <name evidence="2" type="ORF">METZ01_LOCUS258863</name>
</gene>
<reference evidence="2" key="1">
    <citation type="submission" date="2018-05" db="EMBL/GenBank/DDBJ databases">
        <authorList>
            <person name="Lanie J.A."/>
            <person name="Ng W.-L."/>
            <person name="Kazmierczak K.M."/>
            <person name="Andrzejewski T.M."/>
            <person name="Davidsen T.M."/>
            <person name="Wayne K.J."/>
            <person name="Tettelin H."/>
            <person name="Glass J.I."/>
            <person name="Rusch D."/>
            <person name="Podicherti R."/>
            <person name="Tsui H.-C.T."/>
            <person name="Winkler M.E."/>
        </authorList>
    </citation>
    <scope>NUCLEOTIDE SEQUENCE</scope>
</reference>
<proteinExistence type="predicted"/>
<keyword evidence="1" id="KW-1133">Transmembrane helix</keyword>
<evidence type="ECO:0000256" key="1">
    <source>
        <dbReference type="SAM" id="Phobius"/>
    </source>
</evidence>
<feature type="transmembrane region" description="Helical" evidence="1">
    <location>
        <begin position="6"/>
        <end position="23"/>
    </location>
</feature>
<dbReference type="AlphaFoldDB" id="A0A382J312"/>
<protein>
    <submittedName>
        <fullName evidence="2">Uncharacterized protein</fullName>
    </submittedName>
</protein>
<sequence>MRNHFIHIFKVLYLAIWMVPLWGQ</sequence>
<dbReference type="EMBL" id="UINC01071253">
    <property type="protein sequence ID" value="SVC06009.1"/>
    <property type="molecule type" value="Genomic_DNA"/>
</dbReference>
<organism evidence="2">
    <name type="scientific">marine metagenome</name>
    <dbReference type="NCBI Taxonomy" id="408172"/>
    <lineage>
        <taxon>unclassified sequences</taxon>
        <taxon>metagenomes</taxon>
        <taxon>ecological metagenomes</taxon>
    </lineage>
</organism>
<keyword evidence="1" id="KW-0472">Membrane</keyword>
<evidence type="ECO:0000313" key="2">
    <source>
        <dbReference type="EMBL" id="SVC06009.1"/>
    </source>
</evidence>
<name>A0A382J312_9ZZZZ</name>